<dbReference type="Gene3D" id="3.30.110.170">
    <property type="entry name" value="Protein of unknown function (DUF541), domain 1"/>
    <property type="match status" value="1"/>
</dbReference>
<evidence type="ECO:0008006" key="3">
    <source>
        <dbReference type="Google" id="ProtNLM"/>
    </source>
</evidence>
<dbReference type="AlphaFoldDB" id="A0A1I1F0N5"/>
<gene>
    <name evidence="1" type="ORF">SAMN02910406_00831</name>
</gene>
<dbReference type="Gene3D" id="3.30.70.2970">
    <property type="entry name" value="Protein of unknown function (DUF541), domain 2"/>
    <property type="match status" value="1"/>
</dbReference>
<dbReference type="OrthoDB" id="9831891at2"/>
<name>A0A1I1F0N5_RUMAL</name>
<dbReference type="Pfam" id="PF04402">
    <property type="entry name" value="SIMPL"/>
    <property type="match status" value="1"/>
</dbReference>
<dbReference type="InterPro" id="IPR007497">
    <property type="entry name" value="SIMPL/DUF541"/>
</dbReference>
<organism evidence="1 2">
    <name type="scientific">Ruminococcus albus</name>
    <dbReference type="NCBI Taxonomy" id="1264"/>
    <lineage>
        <taxon>Bacteria</taxon>
        <taxon>Bacillati</taxon>
        <taxon>Bacillota</taxon>
        <taxon>Clostridia</taxon>
        <taxon>Eubacteriales</taxon>
        <taxon>Oscillospiraceae</taxon>
        <taxon>Ruminococcus</taxon>
    </lineage>
</organism>
<dbReference type="Proteomes" id="UP000182192">
    <property type="component" value="Unassembled WGS sequence"/>
</dbReference>
<dbReference type="RefSeq" id="WP_074960266.1">
    <property type="nucleotide sequence ID" value="NZ_FOKQ01000005.1"/>
</dbReference>
<evidence type="ECO:0000313" key="2">
    <source>
        <dbReference type="Proteomes" id="UP000182192"/>
    </source>
</evidence>
<proteinExistence type="predicted"/>
<reference evidence="1 2" key="1">
    <citation type="submission" date="2016-10" db="EMBL/GenBank/DDBJ databases">
        <authorList>
            <person name="de Groot N.N."/>
        </authorList>
    </citation>
    <scope>NUCLEOTIDE SEQUENCE [LARGE SCALE GENOMIC DNA]</scope>
    <source>
        <strain evidence="1 2">AR67</strain>
    </source>
</reference>
<accession>A0A1I1F0N5</accession>
<protein>
    <recommendedName>
        <fullName evidence="3">SIMPL domain-containing protein</fullName>
    </recommendedName>
</protein>
<dbReference type="EMBL" id="FOKQ01000005">
    <property type="protein sequence ID" value="SFB92955.1"/>
    <property type="molecule type" value="Genomic_DNA"/>
</dbReference>
<sequence length="207" mass="23466">MSTMKVRGEAKYDFAVDQFTITFKIKAALQSSGEAIESGKKRTEQFLQTMNDELNLKPNDFIIGDFSVKQGYSASKYTYEKNIMLKICSNLKAVEKIAILMESMSDIEYEVAFEISDEPEKEQIVLQSAINDSKSKAEMIASSLGKKIIGIEDVNYEYTTGERNYDYSGERNLCKSICVDDVNDLASQLKDPVKNIRKAINIIWIME</sequence>
<evidence type="ECO:0000313" key="1">
    <source>
        <dbReference type="EMBL" id="SFB92955.1"/>
    </source>
</evidence>